<keyword evidence="8 13" id="KW-0375">Hydrogen ion transport</keyword>
<organism evidence="14 15">
    <name type="scientific">Vibrio splendidus</name>
    <dbReference type="NCBI Taxonomy" id="29497"/>
    <lineage>
        <taxon>Bacteria</taxon>
        <taxon>Pseudomonadati</taxon>
        <taxon>Pseudomonadota</taxon>
        <taxon>Gammaproteobacteria</taxon>
        <taxon>Vibrionales</taxon>
        <taxon>Vibrionaceae</taxon>
        <taxon>Vibrio</taxon>
    </lineage>
</organism>
<dbReference type="FunFam" id="1.10.287.80:FF:000005">
    <property type="entry name" value="ATP synthase gamma chain"/>
    <property type="match status" value="2"/>
</dbReference>
<evidence type="ECO:0000256" key="4">
    <source>
        <dbReference type="ARBA" id="ARBA00011648"/>
    </source>
</evidence>
<comment type="function">
    <text evidence="1 13">Produces ATP from ADP in the presence of a proton gradient across the membrane. The gamma chain is believed to be important in regulating ATPase activity and the flow of protons through the CF(0) complex.</text>
</comment>
<dbReference type="GO" id="GO:0042777">
    <property type="term" value="P:proton motive force-driven plasma membrane ATP synthesis"/>
    <property type="evidence" value="ECO:0007669"/>
    <property type="project" value="UniProtKB-UniRule"/>
</dbReference>
<evidence type="ECO:0000256" key="5">
    <source>
        <dbReference type="ARBA" id="ARBA00022448"/>
    </source>
</evidence>
<dbReference type="NCBIfam" id="NF004144">
    <property type="entry name" value="PRK05621.1-1"/>
    <property type="match status" value="1"/>
</dbReference>
<dbReference type="Gene3D" id="3.40.1380.10">
    <property type="match status" value="1"/>
</dbReference>
<dbReference type="PANTHER" id="PTHR11693">
    <property type="entry name" value="ATP SYNTHASE GAMMA CHAIN"/>
    <property type="match status" value="1"/>
</dbReference>
<dbReference type="Pfam" id="PF00231">
    <property type="entry name" value="ATP-synt"/>
    <property type="match status" value="1"/>
</dbReference>
<evidence type="ECO:0000256" key="11">
    <source>
        <dbReference type="ARBA" id="ARBA00023196"/>
    </source>
</evidence>
<evidence type="ECO:0000256" key="2">
    <source>
        <dbReference type="ARBA" id="ARBA00004170"/>
    </source>
</evidence>
<evidence type="ECO:0000256" key="9">
    <source>
        <dbReference type="ARBA" id="ARBA00023065"/>
    </source>
</evidence>
<evidence type="ECO:0000256" key="6">
    <source>
        <dbReference type="ARBA" id="ARBA00022475"/>
    </source>
</evidence>
<dbReference type="HAMAP" id="MF_00815">
    <property type="entry name" value="ATP_synth_gamma_bact"/>
    <property type="match status" value="1"/>
</dbReference>
<comment type="subcellular location">
    <subcellularLocation>
        <location evidence="13">Cell membrane</location>
        <topology evidence="13">Peripheral membrane protein</topology>
    </subcellularLocation>
    <subcellularLocation>
        <location evidence="2">Membrane</location>
        <topology evidence="2">Peripheral membrane protein</topology>
    </subcellularLocation>
</comment>
<evidence type="ECO:0000313" key="14">
    <source>
        <dbReference type="EMBL" id="NOJ14565.1"/>
    </source>
</evidence>
<dbReference type="EMBL" id="VTXL01000016">
    <property type="protein sequence ID" value="NOJ14565.1"/>
    <property type="molecule type" value="Genomic_DNA"/>
</dbReference>
<dbReference type="FunFam" id="3.40.1380.10:FF:000006">
    <property type="entry name" value="ATP synthase gamma chain"/>
    <property type="match status" value="1"/>
</dbReference>
<dbReference type="CDD" id="cd12151">
    <property type="entry name" value="F1-ATPase_gamma"/>
    <property type="match status" value="1"/>
</dbReference>
<keyword evidence="7" id="KW-0997">Cell inner membrane</keyword>
<dbReference type="GO" id="GO:0005524">
    <property type="term" value="F:ATP binding"/>
    <property type="evidence" value="ECO:0007669"/>
    <property type="project" value="UniProtKB-UniRule"/>
</dbReference>
<comment type="caution">
    <text evidence="14">The sequence shown here is derived from an EMBL/GenBank/DDBJ whole genome shotgun (WGS) entry which is preliminary data.</text>
</comment>
<dbReference type="Proteomes" id="UP000519158">
    <property type="component" value="Unassembled WGS sequence"/>
</dbReference>
<name>A0A7Y4D8J3_VIBSP</name>
<keyword evidence="5 13" id="KW-0813">Transport</keyword>
<gene>
    <name evidence="13 14" type="primary">atpG</name>
    <name evidence="14" type="ORF">F0234_17525</name>
</gene>
<dbReference type="GO" id="GO:0005886">
    <property type="term" value="C:plasma membrane"/>
    <property type="evidence" value="ECO:0007669"/>
    <property type="project" value="UniProtKB-SubCell"/>
</dbReference>
<dbReference type="SUPFAM" id="SSF52943">
    <property type="entry name" value="ATP synthase (F1-ATPase), gamma subunit"/>
    <property type="match status" value="1"/>
</dbReference>
<evidence type="ECO:0000313" key="15">
    <source>
        <dbReference type="Proteomes" id="UP000519158"/>
    </source>
</evidence>
<dbReference type="GO" id="GO:0046933">
    <property type="term" value="F:proton-transporting ATP synthase activity, rotational mechanism"/>
    <property type="evidence" value="ECO:0007669"/>
    <property type="project" value="UniProtKB-UniRule"/>
</dbReference>
<dbReference type="GO" id="GO:0045259">
    <property type="term" value="C:proton-transporting ATP synthase complex"/>
    <property type="evidence" value="ECO:0007669"/>
    <property type="project" value="UniProtKB-KW"/>
</dbReference>
<dbReference type="Gene3D" id="1.10.287.80">
    <property type="entry name" value="ATP synthase, gamma subunit, helix hairpin domain"/>
    <property type="match status" value="2"/>
</dbReference>
<evidence type="ECO:0000256" key="1">
    <source>
        <dbReference type="ARBA" id="ARBA00003456"/>
    </source>
</evidence>
<proteinExistence type="inferred from homology"/>
<keyword evidence="6 13" id="KW-1003">Cell membrane</keyword>
<comment type="subunit">
    <text evidence="4 13">F-type ATPases have 2 components, CF(1) - the catalytic core - and CF(0) - the membrane proton channel. CF(1) has five subunits: alpha(3), beta(3), gamma(1), delta(1), epsilon(1). CF(0) has three main subunits: a, b and c.</text>
</comment>
<dbReference type="InterPro" id="IPR035968">
    <property type="entry name" value="ATP_synth_F1_ATPase_gsu"/>
</dbReference>
<evidence type="ECO:0000256" key="8">
    <source>
        <dbReference type="ARBA" id="ARBA00022781"/>
    </source>
</evidence>
<evidence type="ECO:0000256" key="3">
    <source>
        <dbReference type="ARBA" id="ARBA00007681"/>
    </source>
</evidence>
<accession>A0A7Y4D8J3</accession>
<comment type="similarity">
    <text evidence="3 13">Belongs to the ATPase gamma chain family.</text>
</comment>
<protein>
    <recommendedName>
        <fullName evidence="13">ATP synthase gamma chain</fullName>
    </recommendedName>
    <alternativeName>
        <fullName evidence="13">ATP synthase F1 sector gamma subunit</fullName>
    </alternativeName>
    <alternativeName>
        <fullName evidence="13">F-ATPase gamma subunit</fullName>
    </alternativeName>
</protein>
<evidence type="ECO:0000256" key="7">
    <source>
        <dbReference type="ARBA" id="ARBA00022519"/>
    </source>
</evidence>
<sequence length="289" mass="32196">MANTKEIRTKIGSVSNTQKITSAMEMVAASKMRKVQDNMTLTRPYAENMRKVISHVASGSLEYQHPYLQQREPKRVAYIIISSDRGLCGGLNSNLFKEVLEEMEQWRTKGVEVETTLIGSKAISFFQRSGNVIAQTSGLGDAPKLEDILGTVNAMLGHYDDEKIDSLYLVYNQFINTMVQEPTTLQLLPHPSGSKADGGTKKARRWDYIYEQAPRDILSELLHRYIESQVYQGIVESIACEQAARMVAMKAATDNAGQLIDDLQLVYNKARQAAITQELSEIVSGAQAV</sequence>
<evidence type="ECO:0000256" key="12">
    <source>
        <dbReference type="ARBA" id="ARBA00023310"/>
    </source>
</evidence>
<reference evidence="14 15" key="1">
    <citation type="submission" date="2019-09" db="EMBL/GenBank/DDBJ databases">
        <title>Draft genome sequencing and comparative genomics of hatchery-associated Vibrios.</title>
        <authorList>
            <person name="Kehlet-Delgado H."/>
            <person name="Mueller R.S."/>
        </authorList>
    </citation>
    <scope>NUCLEOTIDE SEQUENCE [LARGE SCALE GENOMIC DNA]</scope>
    <source>
        <strain evidence="14 15">99-70-13A3</strain>
    </source>
</reference>
<dbReference type="RefSeq" id="WP_171330084.1">
    <property type="nucleotide sequence ID" value="NZ_CAWPOP010000008.1"/>
</dbReference>
<evidence type="ECO:0000256" key="13">
    <source>
        <dbReference type="HAMAP-Rule" id="MF_00815"/>
    </source>
</evidence>
<dbReference type="AlphaFoldDB" id="A0A7Y4D8J3"/>
<keyword evidence="12 13" id="KW-0066">ATP synthesis</keyword>
<keyword evidence="10 13" id="KW-0472">Membrane</keyword>
<dbReference type="PANTHER" id="PTHR11693:SF22">
    <property type="entry name" value="ATP SYNTHASE SUBUNIT GAMMA, MITOCHONDRIAL"/>
    <property type="match status" value="1"/>
</dbReference>
<keyword evidence="11 13" id="KW-0139">CF(1)</keyword>
<keyword evidence="9 13" id="KW-0406">Ion transport</keyword>
<dbReference type="InterPro" id="IPR023632">
    <property type="entry name" value="ATP_synth_F1_gsu_CS"/>
</dbReference>
<dbReference type="InterPro" id="IPR000131">
    <property type="entry name" value="ATP_synth_F1_gsu"/>
</dbReference>
<dbReference type="PROSITE" id="PS00153">
    <property type="entry name" value="ATPASE_GAMMA"/>
    <property type="match status" value="1"/>
</dbReference>
<evidence type="ECO:0000256" key="10">
    <source>
        <dbReference type="ARBA" id="ARBA00023136"/>
    </source>
</evidence>
<dbReference type="PRINTS" id="PR00126">
    <property type="entry name" value="ATPASEGAMMA"/>
</dbReference>
<dbReference type="NCBIfam" id="TIGR01146">
    <property type="entry name" value="ATPsyn_F1gamma"/>
    <property type="match status" value="1"/>
</dbReference>